<dbReference type="InterPro" id="IPR048389">
    <property type="entry name" value="YciQ-like_C"/>
</dbReference>
<sequence length="564" mass="61818">MRVFLFLTLWVLLVASAPAQERFLEWHSDVTPQPDRSIKVVETIKVAAEGDVIKRGITRSLPERDDQPVTVQSVERDGREEAFHTQSKNRELTIYAGRKEVLLDPGTYTYRITYRIENAIGRVDSLDELDFELTGPDVSLPIERLSAGVTIPPAATVLQSACYTGATGSTQRNCRIDDSGNQLRFTADGRYGNGKSMSIAVGFQSGYFTAPLPTQSVVEPPRSWLEREGSVLFLLLGALAYGYYFYSSWKRHGVDPPAPRVGAVYAPPEEHSPAAIGYLSTAFGTIGPACFTASLLDLARRGHLFIEPVEERGFLTTETYYRLRANPAAPATDPLPAEQSALLQRLFSRSDEVTLKESYDSQFKKVLTAHDKALRQRLRDYHRQGNNATRILPLVGIFALSLVAAVPFLGTDATGFALPALVVFAIAGLIGFVAYVVLIRQPSPEQVALRTRIDAFREYLSMSESKRRRLPGAPTMTPEHYEDLLPYAIALGIHTKWTEYFGDLLSDRQYRPTYLVGNQAFVAGDFSRRFSTVVRSSSTPVQSSSSGGGGSVGGGSGGGGAGGW</sequence>
<evidence type="ECO:0000313" key="6">
    <source>
        <dbReference type="EMBL" id="MBB4078491.1"/>
    </source>
</evidence>
<dbReference type="InterPro" id="IPR018702">
    <property type="entry name" value="DUF2207"/>
</dbReference>
<keyword evidence="2" id="KW-0472">Membrane</keyword>
<evidence type="ECO:0000256" key="3">
    <source>
        <dbReference type="SAM" id="SignalP"/>
    </source>
</evidence>
<keyword evidence="2" id="KW-1133">Transmembrane helix</keyword>
<name>A0A840DZS2_9BACT</name>
<feature type="domain" description="DUF2207" evidence="4">
    <location>
        <begin position="28"/>
        <end position="181"/>
    </location>
</feature>
<evidence type="ECO:0000256" key="1">
    <source>
        <dbReference type="SAM" id="MobiDB-lite"/>
    </source>
</evidence>
<proteinExistence type="predicted"/>
<feature type="transmembrane region" description="Helical" evidence="2">
    <location>
        <begin position="229"/>
        <end position="246"/>
    </location>
</feature>
<dbReference type="AlphaFoldDB" id="A0A840DZS2"/>
<comment type="caution">
    <text evidence="6">The sequence shown here is derived from an EMBL/GenBank/DDBJ whole genome shotgun (WGS) entry which is preliminary data.</text>
</comment>
<accession>A0A840DZS2</accession>
<keyword evidence="2" id="KW-0812">Transmembrane</keyword>
<reference evidence="6 7" key="1">
    <citation type="submission" date="2020-08" db="EMBL/GenBank/DDBJ databases">
        <title>Genomic Encyclopedia of Type Strains, Phase IV (KMG-IV): sequencing the most valuable type-strain genomes for metagenomic binning, comparative biology and taxonomic classification.</title>
        <authorList>
            <person name="Goeker M."/>
        </authorList>
    </citation>
    <scope>NUCLEOTIDE SEQUENCE [LARGE SCALE GENOMIC DNA]</scope>
    <source>
        <strain evidence="6 7">DSM 105137</strain>
    </source>
</reference>
<keyword evidence="3" id="KW-0732">Signal</keyword>
<dbReference type="EMBL" id="JACIFF010000002">
    <property type="protein sequence ID" value="MBB4078491.1"/>
    <property type="molecule type" value="Genomic_DNA"/>
</dbReference>
<feature type="transmembrane region" description="Helical" evidence="2">
    <location>
        <begin position="391"/>
        <end position="410"/>
    </location>
</feature>
<protein>
    <recommendedName>
        <fullName evidence="8">Membrane protein DUF2207</fullName>
    </recommendedName>
</protein>
<feature type="signal peptide" evidence="3">
    <location>
        <begin position="1"/>
        <end position="19"/>
    </location>
</feature>
<evidence type="ECO:0000259" key="4">
    <source>
        <dbReference type="Pfam" id="PF09972"/>
    </source>
</evidence>
<dbReference type="Pfam" id="PF20990">
    <property type="entry name" value="DUF2207_C"/>
    <property type="match status" value="1"/>
</dbReference>
<evidence type="ECO:0000313" key="7">
    <source>
        <dbReference type="Proteomes" id="UP000576209"/>
    </source>
</evidence>
<dbReference type="RefSeq" id="WP_183494739.1">
    <property type="nucleotide sequence ID" value="NZ_JACIFF010000002.1"/>
</dbReference>
<keyword evidence="7" id="KW-1185">Reference proteome</keyword>
<gene>
    <name evidence="6" type="ORF">GGR28_001104</name>
</gene>
<evidence type="ECO:0000259" key="5">
    <source>
        <dbReference type="Pfam" id="PF20990"/>
    </source>
</evidence>
<feature type="domain" description="Predicted membrane protein YciQ-like C-terminal" evidence="5">
    <location>
        <begin position="265"/>
        <end position="501"/>
    </location>
</feature>
<feature type="compositionally biased region" description="Gly residues" evidence="1">
    <location>
        <begin position="546"/>
        <end position="564"/>
    </location>
</feature>
<evidence type="ECO:0008006" key="8">
    <source>
        <dbReference type="Google" id="ProtNLM"/>
    </source>
</evidence>
<feature type="region of interest" description="Disordered" evidence="1">
    <location>
        <begin position="537"/>
        <end position="564"/>
    </location>
</feature>
<evidence type="ECO:0000256" key="2">
    <source>
        <dbReference type="SAM" id="Phobius"/>
    </source>
</evidence>
<dbReference type="Pfam" id="PF09972">
    <property type="entry name" value="DUF2207"/>
    <property type="match status" value="1"/>
</dbReference>
<dbReference type="Proteomes" id="UP000576209">
    <property type="component" value="Unassembled WGS sequence"/>
</dbReference>
<feature type="transmembrane region" description="Helical" evidence="2">
    <location>
        <begin position="416"/>
        <end position="438"/>
    </location>
</feature>
<feature type="chain" id="PRO_5032536014" description="Membrane protein DUF2207" evidence="3">
    <location>
        <begin position="20"/>
        <end position="564"/>
    </location>
</feature>
<organism evidence="6 7">
    <name type="scientific">Neolewinella aquimaris</name>
    <dbReference type="NCBI Taxonomy" id="1835722"/>
    <lineage>
        <taxon>Bacteria</taxon>
        <taxon>Pseudomonadati</taxon>
        <taxon>Bacteroidota</taxon>
        <taxon>Saprospiria</taxon>
        <taxon>Saprospirales</taxon>
        <taxon>Lewinellaceae</taxon>
        <taxon>Neolewinella</taxon>
    </lineage>
</organism>